<evidence type="ECO:0000256" key="17">
    <source>
        <dbReference type="ARBA" id="ARBA00047598"/>
    </source>
</evidence>
<evidence type="ECO:0000256" key="2">
    <source>
        <dbReference type="ARBA" id="ARBA00004141"/>
    </source>
</evidence>
<evidence type="ECO:0000256" key="11">
    <source>
        <dbReference type="ARBA" id="ARBA00022827"/>
    </source>
</evidence>
<evidence type="ECO:0000256" key="10">
    <source>
        <dbReference type="ARBA" id="ARBA00022741"/>
    </source>
</evidence>
<evidence type="ECO:0000256" key="15">
    <source>
        <dbReference type="ARBA" id="ARBA00023002"/>
    </source>
</evidence>
<reference evidence="24" key="1">
    <citation type="submission" date="2018-05" db="EMBL/GenBank/DDBJ databases">
        <title>Draft genome sequence of Stemphylium lycopersici strain CIDEFI 213.</title>
        <authorList>
            <person name="Medina R."/>
            <person name="Franco M.E.E."/>
            <person name="Lucentini C.G."/>
            <person name="Saparrat M.C.N."/>
            <person name="Balatti P.A."/>
        </authorList>
    </citation>
    <scope>NUCLEOTIDE SEQUENCE [LARGE SCALE GENOMIC DNA]</scope>
    <source>
        <strain evidence="24">CIDEFI 213</strain>
    </source>
</reference>
<keyword evidence="12" id="KW-0067">ATP-binding</keyword>
<dbReference type="InterPro" id="IPR036640">
    <property type="entry name" value="ABC1_TM_sf"/>
</dbReference>
<dbReference type="PROSITE" id="PS50893">
    <property type="entry name" value="ABC_TRANSPORTER_2"/>
    <property type="match status" value="2"/>
</dbReference>
<comment type="similarity">
    <text evidence="4">Belongs to the ABC transporter superfamily. ABCB family. Multidrug resistance exporter (TC 3.A.1.201) subfamily.</text>
</comment>
<evidence type="ECO:0000256" key="12">
    <source>
        <dbReference type="ARBA" id="ARBA00022840"/>
    </source>
</evidence>
<evidence type="ECO:0000256" key="16">
    <source>
        <dbReference type="ARBA" id="ARBA00023136"/>
    </source>
</evidence>
<dbReference type="Pfam" id="PF00005">
    <property type="entry name" value="ABC_tran"/>
    <property type="match status" value="2"/>
</dbReference>
<sequence>MATTSNTMNTTPNSSMAQPAPSYDLVCIGFGAAQLATAIANRESREPSRVLFVEQKPSFSWGSTSNLSRTRMESPFMYDLATLRNPRTAFSYVNYLLSRKRLVEFANSDRLNPLREEFADYMKWCAEQFKDEVRYGSEVVGVAPEAEGDIVQGWKVAVKDNTGKTWMVRARSIVAPAPSRESGPAAQPLPTVDFLAGQRIISTNDYPARRNELRGANEPRLSVSLVGSGAKTTEILDDLLSCPRLGNITVVTEDESLAPLTILDDAKPPQPQLCSIWAKPTSCQTPSVTEAPELVQTLYMRAYEKHVQTKGEFRLRVIIGKDASAACAGSNFIIRDAATSPLSNSALFQSIDTIILGCRPKGESLEEVQFKRGTVAEGCRLWLVSSKSDGGRALAKDVALMAGEIVRKASKGSKEARDGAASMQVQARIMPSRASIRPFFGFLHLLFYADPTWLDYILVCVGCIAAIAAGVPFPLIGIVFGQLVDEINTATCNNQTGASSGSEEADITPKILLLVYIAIASFACIYIHLVCWSLASQRLAQRVRDRYLRNLLRQDMAFFDNLQAGEVSSRLNGDIQAIESGTGEKVGVALTCMSFCVTAYIVGFIKNAELAGMLVSLIPAFLLMAVIGGHFVGKYSAKLGECFGSASAIASEALSHVGLVHALGANTRLEEKFRGHLEKAREQGIKKSTAAAVQAGLLYFIAFSASALGYWQGSRRVAASLEGNGNATIGEIYTVTFILLDGAIVLSQIAPMLPLFGGAISAFERLRKDIETQPTIDNTSTSAEKPIDVTGAIEFRNVAFTYSSRPDHPVLNGISLECEAAGYVGQLTAIVGLSGSGKSTVASLISRFYDPQSGDVLLDGRNVKDINIRSLRGFISLVQQEPSLLDRSILENIALGLVNSPPHAHLEKTLLSGVLAGVAEDARNGTSLNEAAEKAGAEVIEIVELVKHAADLADVAVFIDRLEFGFATAVGSSGSLVSGGQKQRVALARALVRDPKILILDEATAALDSASEQRIQAAIERASRGRTVISIAHRLSTIRAASKIIVMKKGDIIEQGTHEQLMDLNGSYADMIRLQTVKAEDGPSSSRTSLDSHDADTISDEKQILKAQEADTTFGGALPASDPAEPTKGVVIAGSITKTMLPLTRPYLLLVIMAFFGALIVGGQYCGSGLLFGNIMGLMSPCNEPDYIRSRGELLSGLWFMLACIAFLANFTSWAAFGLLSERLIYKVRNLSLQTLLHQPLQWHESEARSPSMLLEYITKDGNSLAGFSGSIIGTLFSVVVNFIAAIILSHIVAWRIAIVCLVIVPLLLGAGYMQLRAIGRFAVKHAGAFSSSIGVTIEAVSNIKTVHALSIEEEILQTYRRSLKAPRREMVRQSFKTNVWLAVANSCGSFIYAFAYWWGSKNIIEGRYTQTEFFIILIAMLVSAQLWGQLFTLAPEIAKAKSAISRICGLIELGNDTPGVRNGKASPNQDFGEKGENDIEASADSVPPASKQGGARVIFRDVGFSYPARPGIPVLTSLSLSIQPGQFCALVGPSGAGKSTVLALLERFYLPSTGSISINGLDIARQHGASFRDDIAYVPQENVLFQGSIKFNIGLGAKPGHAPSDEEIQEACKLANIHETILDLPQGYDTECGSNGNQLSGGQRQRLSIARALVRKPKLLLLDESTSALDAESEKALELGLERAVKGHGVTVIAIAHRLRTIARADVIFLVEAAFGRQFSPAFGSHTNNGWSWSSFVPSAAPEGVSSDGSLSVSFNLLQPTFSYNLTPSFELST</sequence>
<dbReference type="OrthoDB" id="6500128at2759"/>
<dbReference type="CDD" id="cd18578">
    <property type="entry name" value="ABC_6TM_Pgp_ABCB1_D2_like"/>
    <property type="match status" value="1"/>
</dbReference>
<feature type="domain" description="ABC transporter" evidence="21">
    <location>
        <begin position="1498"/>
        <end position="1739"/>
    </location>
</feature>
<evidence type="ECO:0000256" key="20">
    <source>
        <dbReference type="SAM" id="Phobius"/>
    </source>
</evidence>
<dbReference type="Gene3D" id="3.50.50.60">
    <property type="entry name" value="FAD/NAD(P)-binding domain"/>
    <property type="match status" value="1"/>
</dbReference>
<evidence type="ECO:0000256" key="1">
    <source>
        <dbReference type="ARBA" id="ARBA00001974"/>
    </source>
</evidence>
<comment type="subcellular location">
    <subcellularLocation>
        <location evidence="2">Membrane</location>
        <topology evidence="2">Multi-pass membrane protein</topology>
    </subcellularLocation>
</comment>
<gene>
    <name evidence="23" type="ORF">DDE83_006236</name>
</gene>
<evidence type="ECO:0000256" key="4">
    <source>
        <dbReference type="ARBA" id="ARBA00007577"/>
    </source>
</evidence>
<dbReference type="SUPFAM" id="SSF90123">
    <property type="entry name" value="ABC transporter transmembrane region"/>
    <property type="match status" value="2"/>
</dbReference>
<evidence type="ECO:0000256" key="18">
    <source>
        <dbReference type="ARBA" id="ARBA00049248"/>
    </source>
</evidence>
<keyword evidence="15" id="KW-0560">Oxidoreductase</keyword>
<dbReference type="Proteomes" id="UP000249619">
    <property type="component" value="Unassembled WGS sequence"/>
</dbReference>
<dbReference type="InterPro" id="IPR027417">
    <property type="entry name" value="P-loop_NTPase"/>
</dbReference>
<dbReference type="InterPro" id="IPR003439">
    <property type="entry name" value="ABC_transporter-like_ATP-bd"/>
</dbReference>
<name>A0A364MZD9_STELY</name>
<dbReference type="InterPro" id="IPR011527">
    <property type="entry name" value="ABC1_TM_dom"/>
</dbReference>
<comment type="caution">
    <text evidence="23">The sequence shown here is derived from an EMBL/GenBank/DDBJ whole genome shotgun (WGS) entry which is preliminary data.</text>
</comment>
<feature type="transmembrane region" description="Helical" evidence="20">
    <location>
        <begin position="732"/>
        <end position="757"/>
    </location>
</feature>
<dbReference type="GO" id="GO:0015421">
    <property type="term" value="F:ABC-type oligopeptide transporter activity"/>
    <property type="evidence" value="ECO:0007669"/>
    <property type="project" value="TreeGrafter"/>
</dbReference>
<evidence type="ECO:0000256" key="8">
    <source>
        <dbReference type="ARBA" id="ARBA00022630"/>
    </source>
</evidence>
<dbReference type="FunFam" id="1.20.1560.10:FF:000057">
    <property type="entry name" value="ABC multidrug transporter SitT"/>
    <property type="match status" value="1"/>
</dbReference>
<evidence type="ECO:0000256" key="9">
    <source>
        <dbReference type="ARBA" id="ARBA00022692"/>
    </source>
</evidence>
<keyword evidence="8" id="KW-0285">Flavoprotein</keyword>
<dbReference type="SMART" id="SM00382">
    <property type="entry name" value="AAA"/>
    <property type="match status" value="2"/>
</dbReference>
<evidence type="ECO:0000256" key="13">
    <source>
        <dbReference type="ARBA" id="ARBA00022857"/>
    </source>
</evidence>
<keyword evidence="23" id="KW-0378">Hydrolase</keyword>
<dbReference type="FunFam" id="3.40.50.300:FF:000913">
    <property type="entry name" value="ABC multidrug transporter SitT"/>
    <property type="match status" value="1"/>
</dbReference>
<evidence type="ECO:0000313" key="23">
    <source>
        <dbReference type="EMBL" id="RAR07991.1"/>
    </source>
</evidence>
<dbReference type="PANTHER" id="PTHR43394:SF27">
    <property type="entry name" value="ATP-DEPENDENT TRANSLOCASE ABCB1-LIKE"/>
    <property type="match status" value="1"/>
</dbReference>
<dbReference type="GO" id="GO:0031172">
    <property type="term" value="F:ornithine N5-monooxygenase activity"/>
    <property type="evidence" value="ECO:0007669"/>
    <property type="project" value="RHEA"/>
</dbReference>
<evidence type="ECO:0000256" key="14">
    <source>
        <dbReference type="ARBA" id="ARBA00022989"/>
    </source>
</evidence>
<feature type="transmembrane region" description="Helical" evidence="20">
    <location>
        <begin position="1265"/>
        <end position="1289"/>
    </location>
</feature>
<dbReference type="CDD" id="cd18577">
    <property type="entry name" value="ABC_6TM_Pgp_ABCB1_D1_like"/>
    <property type="match status" value="1"/>
</dbReference>
<dbReference type="Pfam" id="PF00664">
    <property type="entry name" value="ABC_membrane"/>
    <property type="match status" value="2"/>
</dbReference>
<protein>
    <recommendedName>
        <fullName evidence="6">L-ornithine N(5)-monooxygenase [NAD(P)H]</fullName>
        <ecNumber evidence="6">1.14.13.196</ecNumber>
    </recommendedName>
</protein>
<dbReference type="GO" id="GO:0016887">
    <property type="term" value="F:ATP hydrolysis activity"/>
    <property type="evidence" value="ECO:0007669"/>
    <property type="project" value="InterPro"/>
</dbReference>
<evidence type="ECO:0000256" key="5">
    <source>
        <dbReference type="ARBA" id="ARBA00007588"/>
    </source>
</evidence>
<feature type="domain" description="ABC transmembrane type-1" evidence="22">
    <location>
        <begin position="461"/>
        <end position="758"/>
    </location>
</feature>
<feature type="transmembrane region" description="Helical" evidence="20">
    <location>
        <begin position="1198"/>
        <end position="1220"/>
    </location>
</feature>
<dbReference type="InterPro" id="IPR036188">
    <property type="entry name" value="FAD/NAD-bd_sf"/>
</dbReference>
<comment type="pathway">
    <text evidence="3">Siderophore biosynthesis.</text>
</comment>
<dbReference type="PROSITE" id="PS00211">
    <property type="entry name" value="ABC_TRANSPORTER_1"/>
    <property type="match status" value="2"/>
</dbReference>
<evidence type="ECO:0000259" key="22">
    <source>
        <dbReference type="PROSITE" id="PS50929"/>
    </source>
</evidence>
<dbReference type="GO" id="GO:0090374">
    <property type="term" value="P:oligopeptide export from mitochondrion"/>
    <property type="evidence" value="ECO:0007669"/>
    <property type="project" value="TreeGrafter"/>
</dbReference>
<keyword evidence="13" id="KW-0521">NADP</keyword>
<keyword evidence="7" id="KW-0813">Transport</keyword>
<dbReference type="Gene3D" id="3.40.50.300">
    <property type="entry name" value="P-loop containing nucleotide triphosphate hydrolases"/>
    <property type="match status" value="2"/>
</dbReference>
<comment type="similarity">
    <text evidence="5">Belongs to the lysine N(6)-hydroxylase/L-ornithine N(5)-oxygenase family.</text>
</comment>
<keyword evidence="11" id="KW-0274">FAD</keyword>
<feature type="domain" description="ABC transporter" evidence="21">
    <location>
        <begin position="793"/>
        <end position="1074"/>
    </location>
</feature>
<evidence type="ECO:0000256" key="3">
    <source>
        <dbReference type="ARBA" id="ARBA00004924"/>
    </source>
</evidence>
<feature type="transmembrane region" description="Helical" evidence="20">
    <location>
        <begin position="611"/>
        <end position="632"/>
    </location>
</feature>
<keyword evidence="10" id="KW-0547">Nucleotide-binding</keyword>
<dbReference type="GO" id="GO:0005743">
    <property type="term" value="C:mitochondrial inner membrane"/>
    <property type="evidence" value="ECO:0007669"/>
    <property type="project" value="TreeGrafter"/>
</dbReference>
<feature type="region of interest" description="Disordered" evidence="19">
    <location>
        <begin position="1460"/>
        <end position="1490"/>
    </location>
</feature>
<dbReference type="SUPFAM" id="SSF52540">
    <property type="entry name" value="P-loop containing nucleoside triphosphate hydrolases"/>
    <property type="match status" value="2"/>
</dbReference>
<feature type="transmembrane region" description="Helical" evidence="20">
    <location>
        <begin position="1147"/>
        <end position="1178"/>
    </location>
</feature>
<evidence type="ECO:0000259" key="21">
    <source>
        <dbReference type="PROSITE" id="PS50893"/>
    </source>
</evidence>
<feature type="transmembrane region" description="Helical" evidence="20">
    <location>
        <begin position="1378"/>
        <end position="1399"/>
    </location>
</feature>
<dbReference type="InterPro" id="IPR025700">
    <property type="entry name" value="Lys/Orn_oxygenase"/>
</dbReference>
<dbReference type="EMBL" id="QGDH01000093">
    <property type="protein sequence ID" value="RAR07991.1"/>
    <property type="molecule type" value="Genomic_DNA"/>
</dbReference>
<feature type="transmembrane region" description="Helical" evidence="20">
    <location>
        <begin position="511"/>
        <end position="535"/>
    </location>
</feature>
<comment type="cofactor">
    <cofactor evidence="1">
        <name>FAD</name>
        <dbReference type="ChEBI" id="CHEBI:57692"/>
    </cofactor>
</comment>
<dbReference type="PANTHER" id="PTHR43394">
    <property type="entry name" value="ATP-DEPENDENT PERMEASE MDL1, MITOCHONDRIAL"/>
    <property type="match status" value="1"/>
</dbReference>
<dbReference type="PROSITE" id="PS50929">
    <property type="entry name" value="ABC_TM1F"/>
    <property type="match status" value="2"/>
</dbReference>
<dbReference type="STRING" id="183478.A0A364MZD9"/>
<dbReference type="EC" id="1.14.13.196" evidence="6"/>
<dbReference type="InterPro" id="IPR017871">
    <property type="entry name" value="ABC_transporter-like_CS"/>
</dbReference>
<dbReference type="InterPro" id="IPR003593">
    <property type="entry name" value="AAA+_ATPase"/>
</dbReference>
<feature type="domain" description="ABC transmembrane type-1" evidence="22">
    <location>
        <begin position="1152"/>
        <end position="1440"/>
    </location>
</feature>
<keyword evidence="14 20" id="KW-1133">Transmembrane helix</keyword>
<comment type="catalytic activity">
    <reaction evidence="17">
        <text>L-ornithine + NADPH + O2 = N(5)-hydroxy-L-ornithine + NADP(+) + H2O</text>
        <dbReference type="Rhea" id="RHEA:41508"/>
        <dbReference type="ChEBI" id="CHEBI:15377"/>
        <dbReference type="ChEBI" id="CHEBI:15379"/>
        <dbReference type="ChEBI" id="CHEBI:46911"/>
        <dbReference type="ChEBI" id="CHEBI:57783"/>
        <dbReference type="ChEBI" id="CHEBI:58349"/>
        <dbReference type="ChEBI" id="CHEBI:78275"/>
        <dbReference type="EC" id="1.14.13.196"/>
    </reaction>
</comment>
<dbReference type="InterPro" id="IPR039421">
    <property type="entry name" value="Type_1_exporter"/>
</dbReference>
<evidence type="ECO:0000256" key="7">
    <source>
        <dbReference type="ARBA" id="ARBA00022448"/>
    </source>
</evidence>
<feature type="transmembrane region" description="Helical" evidence="20">
    <location>
        <begin position="586"/>
        <end position="605"/>
    </location>
</feature>
<dbReference type="Gene3D" id="1.20.1560.10">
    <property type="entry name" value="ABC transporter type 1, transmembrane domain"/>
    <property type="match status" value="1"/>
</dbReference>
<comment type="catalytic activity">
    <reaction evidence="18">
        <text>L-ornithine + NADH + O2 = N(5)-hydroxy-L-ornithine + NAD(+) + H2O</text>
        <dbReference type="Rhea" id="RHEA:41512"/>
        <dbReference type="ChEBI" id="CHEBI:15377"/>
        <dbReference type="ChEBI" id="CHEBI:15379"/>
        <dbReference type="ChEBI" id="CHEBI:46911"/>
        <dbReference type="ChEBI" id="CHEBI:57540"/>
        <dbReference type="ChEBI" id="CHEBI:57945"/>
        <dbReference type="ChEBI" id="CHEBI:78275"/>
        <dbReference type="EC" id="1.14.13.196"/>
    </reaction>
</comment>
<accession>A0A364MZD9</accession>
<dbReference type="GO" id="GO:0005524">
    <property type="term" value="F:ATP binding"/>
    <property type="evidence" value="ECO:0007669"/>
    <property type="project" value="UniProtKB-KW"/>
</dbReference>
<evidence type="ECO:0000256" key="19">
    <source>
        <dbReference type="SAM" id="MobiDB-lite"/>
    </source>
</evidence>
<keyword evidence="16 20" id="KW-0472">Membrane</keyword>
<keyword evidence="24" id="KW-1185">Reference proteome</keyword>
<dbReference type="Pfam" id="PF13434">
    <property type="entry name" value="Lys_Orn_oxgnase"/>
    <property type="match status" value="1"/>
</dbReference>
<feature type="transmembrane region" description="Helical" evidence="20">
    <location>
        <begin position="1295"/>
        <end position="1316"/>
    </location>
</feature>
<feature type="transmembrane region" description="Helical" evidence="20">
    <location>
        <begin position="689"/>
        <end position="712"/>
    </location>
</feature>
<proteinExistence type="inferred from homology"/>
<evidence type="ECO:0000256" key="6">
    <source>
        <dbReference type="ARBA" id="ARBA00012881"/>
    </source>
</evidence>
<evidence type="ECO:0000313" key="24">
    <source>
        <dbReference type="Proteomes" id="UP000249619"/>
    </source>
</evidence>
<feature type="transmembrane region" description="Helical" evidence="20">
    <location>
        <begin position="456"/>
        <end position="480"/>
    </location>
</feature>
<dbReference type="SUPFAM" id="SSF51905">
    <property type="entry name" value="FAD/NAD(P)-binding domain"/>
    <property type="match status" value="1"/>
</dbReference>
<organism evidence="23 24">
    <name type="scientific">Stemphylium lycopersici</name>
    <name type="common">Tomato gray leaf spot disease fungus</name>
    <name type="synonym">Thyrospora lycopersici</name>
    <dbReference type="NCBI Taxonomy" id="183478"/>
    <lineage>
        <taxon>Eukaryota</taxon>
        <taxon>Fungi</taxon>
        <taxon>Dikarya</taxon>
        <taxon>Ascomycota</taxon>
        <taxon>Pezizomycotina</taxon>
        <taxon>Dothideomycetes</taxon>
        <taxon>Pleosporomycetidae</taxon>
        <taxon>Pleosporales</taxon>
        <taxon>Pleosporineae</taxon>
        <taxon>Pleosporaceae</taxon>
        <taxon>Stemphylium</taxon>
    </lineage>
</organism>
<keyword evidence="9 20" id="KW-0812">Transmembrane</keyword>